<dbReference type="EMBL" id="CP133620">
    <property type="protein sequence ID" value="WMV47442.1"/>
    <property type="molecule type" value="Genomic_DNA"/>
</dbReference>
<dbReference type="AlphaFoldDB" id="A0AAF0UJY7"/>
<reference evidence="1" key="1">
    <citation type="submission" date="2023-08" db="EMBL/GenBank/DDBJ databases">
        <title>A de novo genome assembly of Solanum verrucosum Schlechtendal, a Mexican diploid species geographically isolated from the other diploid A-genome species in potato relatives.</title>
        <authorList>
            <person name="Hosaka K."/>
        </authorList>
    </citation>
    <scope>NUCLEOTIDE SEQUENCE</scope>
    <source>
        <tissue evidence="1">Young leaves</tissue>
    </source>
</reference>
<protein>
    <submittedName>
        <fullName evidence="1">Uncharacterized protein</fullName>
    </submittedName>
</protein>
<evidence type="ECO:0000313" key="1">
    <source>
        <dbReference type="EMBL" id="WMV47442.1"/>
    </source>
</evidence>
<gene>
    <name evidence="1" type="ORF">MTR67_040827</name>
</gene>
<accession>A0AAF0UJY7</accession>
<name>A0AAF0UJY7_SOLVR</name>
<sequence>MLLSSQSGTTMDQVLDKNQEKTVKSFYILRQYSKTLSVVVTTSW</sequence>
<keyword evidence="2" id="KW-1185">Reference proteome</keyword>
<organism evidence="1 2">
    <name type="scientific">Solanum verrucosum</name>
    <dbReference type="NCBI Taxonomy" id="315347"/>
    <lineage>
        <taxon>Eukaryota</taxon>
        <taxon>Viridiplantae</taxon>
        <taxon>Streptophyta</taxon>
        <taxon>Embryophyta</taxon>
        <taxon>Tracheophyta</taxon>
        <taxon>Spermatophyta</taxon>
        <taxon>Magnoliopsida</taxon>
        <taxon>eudicotyledons</taxon>
        <taxon>Gunneridae</taxon>
        <taxon>Pentapetalae</taxon>
        <taxon>asterids</taxon>
        <taxon>lamiids</taxon>
        <taxon>Solanales</taxon>
        <taxon>Solanaceae</taxon>
        <taxon>Solanoideae</taxon>
        <taxon>Solaneae</taxon>
        <taxon>Solanum</taxon>
    </lineage>
</organism>
<evidence type="ECO:0000313" key="2">
    <source>
        <dbReference type="Proteomes" id="UP001234989"/>
    </source>
</evidence>
<proteinExistence type="predicted"/>
<dbReference type="Proteomes" id="UP001234989">
    <property type="component" value="Chromosome 9"/>
</dbReference>